<evidence type="ECO:0000256" key="1">
    <source>
        <dbReference type="ARBA" id="ARBA00004141"/>
    </source>
</evidence>
<evidence type="ECO:0000313" key="8">
    <source>
        <dbReference type="EMBL" id="JAT75843.1"/>
    </source>
</evidence>
<evidence type="ECO:0000313" key="11">
    <source>
        <dbReference type="Proteomes" id="UP000028924"/>
    </source>
</evidence>
<evidence type="ECO:0000256" key="4">
    <source>
        <dbReference type="ARBA" id="ARBA00022989"/>
    </source>
</evidence>
<reference evidence="9 11" key="1">
    <citation type="journal article" date="2014" name="BMC Genomics">
        <title>Oil accumulation mechanisms of the oleaginous microalga Chlorella protothecoides revealed through its genome, transcriptomes, and proteomes.</title>
        <authorList>
            <person name="Gao C."/>
            <person name="Wang Y."/>
            <person name="Shen Y."/>
            <person name="Yan D."/>
            <person name="He X."/>
            <person name="Dai J."/>
            <person name="Wu Q."/>
        </authorList>
    </citation>
    <scope>NUCLEOTIDE SEQUENCE [LARGE SCALE GENOMIC DNA]</scope>
    <source>
        <strain evidence="9 11">0710</strain>
    </source>
</reference>
<keyword evidence="3 7" id="KW-0812">Transmembrane</keyword>
<dbReference type="AlphaFoldDB" id="A0A087SD77"/>
<keyword evidence="4 7" id="KW-1133">Transmembrane helix</keyword>
<keyword evidence="9" id="KW-0675">Receptor</keyword>
<dbReference type="OrthoDB" id="529367at2759"/>
<evidence type="ECO:0000256" key="6">
    <source>
        <dbReference type="PIRSR" id="PIRSR604254-1"/>
    </source>
</evidence>
<dbReference type="eggNOG" id="KOG0748">
    <property type="taxonomic scope" value="Eukaryota"/>
</dbReference>
<dbReference type="GO" id="GO:0016020">
    <property type="term" value="C:membrane"/>
    <property type="evidence" value="ECO:0007669"/>
    <property type="project" value="UniProtKB-SubCell"/>
</dbReference>
<dbReference type="GO" id="GO:0009744">
    <property type="term" value="P:response to sucrose"/>
    <property type="evidence" value="ECO:0007669"/>
    <property type="project" value="UniProtKB-ARBA"/>
</dbReference>
<feature type="transmembrane region" description="Helical" evidence="7">
    <location>
        <begin position="82"/>
        <end position="103"/>
    </location>
</feature>
<organism evidence="9 11">
    <name type="scientific">Auxenochlorella protothecoides</name>
    <name type="common">Green microalga</name>
    <name type="synonym">Chlorella protothecoides</name>
    <dbReference type="NCBI Taxonomy" id="3075"/>
    <lineage>
        <taxon>Eukaryota</taxon>
        <taxon>Viridiplantae</taxon>
        <taxon>Chlorophyta</taxon>
        <taxon>core chlorophytes</taxon>
        <taxon>Trebouxiophyceae</taxon>
        <taxon>Chlorellales</taxon>
        <taxon>Chlorellaceae</taxon>
        <taxon>Auxenochlorella</taxon>
    </lineage>
</organism>
<comment type="subcellular location">
    <subcellularLocation>
        <location evidence="1">Membrane</location>
        <topology evidence="1">Multi-pass membrane protein</topology>
    </subcellularLocation>
</comment>
<dbReference type="STRING" id="3075.A0A087SD77"/>
<dbReference type="EMBL" id="GDKF01002779">
    <property type="protein sequence ID" value="JAT75843.1"/>
    <property type="molecule type" value="Transcribed_RNA"/>
</dbReference>
<evidence type="ECO:0000256" key="7">
    <source>
        <dbReference type="SAM" id="Phobius"/>
    </source>
</evidence>
<feature type="transmembrane region" description="Helical" evidence="7">
    <location>
        <begin position="309"/>
        <end position="331"/>
    </location>
</feature>
<dbReference type="KEGG" id="apro:F751_3897"/>
<dbReference type="Pfam" id="PF03006">
    <property type="entry name" value="HlyIII"/>
    <property type="match status" value="1"/>
</dbReference>
<dbReference type="PANTHER" id="PTHR20855:SF52">
    <property type="entry name" value="ADIPONECTIN RECEPTOR PROTEIN"/>
    <property type="match status" value="1"/>
</dbReference>
<dbReference type="RefSeq" id="XP_011396555.1">
    <property type="nucleotide sequence ID" value="XM_011398253.1"/>
</dbReference>
<evidence type="ECO:0000256" key="3">
    <source>
        <dbReference type="ARBA" id="ARBA00022692"/>
    </source>
</evidence>
<dbReference type="EMBL" id="KL662096">
    <property type="protein sequence ID" value="KFM23681.1"/>
    <property type="molecule type" value="Genomic_DNA"/>
</dbReference>
<comment type="similarity">
    <text evidence="2">Belongs to the ADIPOR family.</text>
</comment>
<evidence type="ECO:0000256" key="2">
    <source>
        <dbReference type="ARBA" id="ARBA00007018"/>
    </source>
</evidence>
<keyword evidence="6" id="KW-0479">Metal-binding</keyword>
<sequence length="449" mass="49326">MGVASVAVMDSGTFSVPSRAALNAPRRRRQARGWLAPETFVFDNLPPHQKDNQYIRRYYRANYSWKRSLLSLFSLHNETGNIWTHLIGVVIFVCLICATVRVAPEPLALGSSALSKLEQRLYAYGKTNLYELLETVESWEAKVLKVGSSGLGSIEERLGSFGLHNLHDLVEFQETLRRYGKRGVKELSGFGRLIRRFSRSGMEELASMEQRLVGLGPRALADADEAVQRALAAVLDTQWPARRWPVYVFMAGAVVCLATSSLCHLFGCCAAHVSTRIWRLDYAGIAVLTVTSFYPPVYYGFMCAPATRAAYLAASTGLGLAALAVTLLPFFQRPSYHRVRAATFAALGLWGVVPLLHASLLNAGVKEVQAAITLDVVMGVIYLAGAALYAARVPERWWPGAFDMVGHSHQIFHIAVVVAACVHYRATRILMHWRETTGGCGPGGLSPVS</sequence>
<name>A0A087SD77_AUXPR</name>
<reference evidence="10" key="4">
    <citation type="submission" date="2018-10" db="EMBL/GenBank/DDBJ databases">
        <authorList>
            <person name="Hovde B."/>
            <person name="Zhang X."/>
        </authorList>
    </citation>
    <scope>NUCLEOTIDE SEQUENCE [LARGE SCALE GENOMIC DNA]</scope>
    <source>
        <strain evidence="10">UTEX 25</strain>
    </source>
</reference>
<evidence type="ECO:0000256" key="5">
    <source>
        <dbReference type="ARBA" id="ARBA00023136"/>
    </source>
</evidence>
<feature type="transmembrane region" description="Helical" evidence="7">
    <location>
        <begin position="410"/>
        <end position="426"/>
    </location>
</feature>
<feature type="binding site" evidence="6">
    <location>
        <position position="409"/>
    </location>
    <ligand>
        <name>Zn(2+)</name>
        <dbReference type="ChEBI" id="CHEBI:29105"/>
    </ligand>
</feature>
<accession>A0A087SD77</accession>
<dbReference type="PANTHER" id="PTHR20855">
    <property type="entry name" value="ADIPOR/PROGESTIN RECEPTOR-RELATED"/>
    <property type="match status" value="1"/>
</dbReference>
<evidence type="ECO:0000313" key="12">
    <source>
        <dbReference type="Proteomes" id="UP000279271"/>
    </source>
</evidence>
<dbReference type="EMBL" id="QOKY01000169">
    <property type="protein sequence ID" value="RMZ55149.1"/>
    <property type="molecule type" value="Genomic_DNA"/>
</dbReference>
<evidence type="ECO:0000313" key="9">
    <source>
        <dbReference type="EMBL" id="KFM23681.1"/>
    </source>
</evidence>
<dbReference type="GO" id="GO:0038023">
    <property type="term" value="F:signaling receptor activity"/>
    <property type="evidence" value="ECO:0007669"/>
    <property type="project" value="TreeGrafter"/>
</dbReference>
<keyword evidence="5 7" id="KW-0472">Membrane</keyword>
<dbReference type="GO" id="GO:0046872">
    <property type="term" value="F:metal ion binding"/>
    <property type="evidence" value="ECO:0007669"/>
    <property type="project" value="UniProtKB-KW"/>
</dbReference>
<dbReference type="InterPro" id="IPR004254">
    <property type="entry name" value="AdipoR/HlyIII-related"/>
</dbReference>
<proteinExistence type="inferred from homology"/>
<evidence type="ECO:0000313" key="10">
    <source>
        <dbReference type="EMBL" id="RMZ55149.1"/>
    </source>
</evidence>
<dbReference type="GeneID" id="23615288"/>
<reference evidence="10" key="5">
    <citation type="submission" date="2018-11" db="EMBL/GenBank/DDBJ databases">
        <title>Characterization of plant carbon substrate utilization by Auxenochlorella protothecoides.</title>
        <authorList>
            <person name="Vogler B.W."/>
            <person name="Starkenburg S.R."/>
            <person name="Sudasinghe N."/>
            <person name="Schambach J.Y."/>
            <person name="Rollin J.A."/>
            <person name="Pattathil S."/>
            <person name="Barry A.N."/>
        </authorList>
    </citation>
    <scope>NUCLEOTIDE SEQUENCE [LARGE SCALE GENOMIC DNA]</scope>
    <source>
        <strain evidence="10">UTEX 25</strain>
    </source>
</reference>
<feature type="transmembrane region" description="Helical" evidence="7">
    <location>
        <begin position="370"/>
        <end position="390"/>
    </location>
</feature>
<feature type="transmembrane region" description="Helical" evidence="7">
    <location>
        <begin position="279"/>
        <end position="297"/>
    </location>
</feature>
<gene>
    <name evidence="10" type="ORF">APUTEX25_005427</name>
    <name evidence="9" type="ORF">F751_3897</name>
    <name evidence="8" type="ORF">g.9447</name>
</gene>
<keyword evidence="6" id="KW-0862">Zinc</keyword>
<feature type="transmembrane region" description="Helical" evidence="7">
    <location>
        <begin position="343"/>
        <end position="363"/>
    </location>
</feature>
<reference evidence="8" key="2">
    <citation type="submission" date="2015-08" db="EMBL/GenBank/DDBJ databases">
        <authorList>
            <person name="Babu N.S."/>
            <person name="Beckwith C.J."/>
            <person name="Beseler K.G."/>
            <person name="Brison A."/>
            <person name="Carone J.V."/>
            <person name="Caskin T.P."/>
            <person name="Diamond M."/>
            <person name="Durham M.E."/>
            <person name="Foxe J.M."/>
            <person name="Go M."/>
            <person name="Henderson B.A."/>
            <person name="Jones I.B."/>
            <person name="McGettigan J.A."/>
            <person name="Micheletti S.J."/>
            <person name="Nasrallah M.E."/>
            <person name="Ortiz D."/>
            <person name="Piller C.R."/>
            <person name="Privatt S.R."/>
            <person name="Schneider S.L."/>
            <person name="Sharp S."/>
            <person name="Smith T.C."/>
            <person name="Stanton J.D."/>
            <person name="Ullery H.E."/>
            <person name="Wilson R.J."/>
            <person name="Serrano M.G."/>
            <person name="Buck G."/>
            <person name="Lee V."/>
            <person name="Wang Y."/>
            <person name="Carvalho R."/>
            <person name="Voegtly L."/>
            <person name="Shi R."/>
            <person name="Duckworth R."/>
            <person name="Johnson A."/>
            <person name="Loviza R."/>
            <person name="Walstead R."/>
            <person name="Shah Z."/>
            <person name="Kiflezghi M."/>
            <person name="Wade K."/>
            <person name="Ball S.L."/>
            <person name="Bradley K.W."/>
            <person name="Asai D.J."/>
            <person name="Bowman C.A."/>
            <person name="Russell D.A."/>
            <person name="Pope W.H."/>
            <person name="Jacobs-Sera D."/>
            <person name="Hendrix R.W."/>
            <person name="Hatfull G.F."/>
        </authorList>
    </citation>
    <scope>NUCLEOTIDE SEQUENCE</scope>
</reference>
<feature type="binding site" evidence="6">
    <location>
        <position position="413"/>
    </location>
    <ligand>
        <name>Zn(2+)</name>
        <dbReference type="ChEBI" id="CHEBI:29105"/>
    </ligand>
</feature>
<feature type="transmembrane region" description="Helical" evidence="7">
    <location>
        <begin position="246"/>
        <end position="273"/>
    </location>
</feature>
<dbReference type="Proteomes" id="UP000028924">
    <property type="component" value="Unassembled WGS sequence"/>
</dbReference>
<reference evidence="12" key="3">
    <citation type="journal article" date="2018" name="Algal Res.">
        <title>Characterization of plant carbon substrate utilization by Auxenochlorella protothecoides.</title>
        <authorList>
            <person name="Vogler B.W."/>
            <person name="Starkenburg S.R."/>
            <person name="Sudasinghe N."/>
            <person name="Schambach J.Y."/>
            <person name="Rollin J.A."/>
            <person name="Pattathil S."/>
            <person name="Barry A.N."/>
        </authorList>
    </citation>
    <scope>NUCLEOTIDE SEQUENCE [LARGE SCALE GENOMIC DNA]</scope>
    <source>
        <strain evidence="12">UTEX 25</strain>
    </source>
</reference>
<dbReference type="Proteomes" id="UP000279271">
    <property type="component" value="Unassembled WGS sequence"/>
</dbReference>
<keyword evidence="11" id="KW-1185">Reference proteome</keyword>
<protein>
    <submittedName>
        <fullName evidence="9">ADIPOR-like receptor</fullName>
    </submittedName>
</protein>
<feature type="binding site" evidence="6">
    <location>
        <position position="264"/>
    </location>
    <ligand>
        <name>Zn(2+)</name>
        <dbReference type="ChEBI" id="CHEBI:29105"/>
    </ligand>
</feature>